<keyword evidence="2" id="KW-1185">Reference proteome</keyword>
<dbReference type="EMBL" id="PDCN02000002">
    <property type="protein sequence ID" value="PIB77169.1"/>
    <property type="molecule type" value="Genomic_DNA"/>
</dbReference>
<dbReference type="PROSITE" id="PS51257">
    <property type="entry name" value="PROKAR_LIPOPROTEIN"/>
    <property type="match status" value="1"/>
</dbReference>
<reference evidence="1 2" key="1">
    <citation type="journal article" date="2017" name="Infect. Genet. Evol.">
        <title>The new phylogeny of the genus Mycobacterium: The old and the news.</title>
        <authorList>
            <person name="Tortoli E."/>
            <person name="Fedrizzi T."/>
            <person name="Meehan C.J."/>
            <person name="Trovato A."/>
            <person name="Grottola A."/>
            <person name="Giacobazzi E."/>
            <person name="Serpini G.F."/>
            <person name="Tagliazucchi S."/>
            <person name="Fabio A."/>
            <person name="Bettua C."/>
            <person name="Bertorelli R."/>
            <person name="Frascaro F."/>
            <person name="De Sanctis V."/>
            <person name="Pecorari M."/>
            <person name="Jousson O."/>
            <person name="Segata N."/>
            <person name="Cirillo D.M."/>
        </authorList>
    </citation>
    <scope>NUCLEOTIDE SEQUENCE [LARGE SCALE GENOMIC DNA]</scope>
    <source>
        <strain evidence="1 2">CIP1034565</strain>
    </source>
</reference>
<sequence>MASLRHRLAPLGGVAVVTASLLAGCADAPAHEPVTRASCAATLPDVWRAAFDSGARDLTPLAITPGGEVLAARDDGTLREVVQIGDNQAPTLVYAVPESDKQDAGFAAADDDWVVVGVRRNPRGANGVIPTLVRIVAINRADLQAKTIVETSAQDFADGAATIDSVALVDGTVYWFTRDAYARRQGTLRSYDLASGETADVTRGMMANLRAGGAGLVWDVRAGADEGRSAVGVATDLPDPVRDAVPDDQRAAIVTDGDSYAWPADGGIRRWSAESGEVKVTGDFPRADLLVAGPYVLAAGPDGRSSTIVDTNSGAVTTAPYPAITSGAGIVAAWLPSADKTKPAVATIVDTAGLPPLTC</sequence>
<dbReference type="STRING" id="85968.GCA_900073015_01981"/>
<dbReference type="SUPFAM" id="SSF50998">
    <property type="entry name" value="Quinoprotein alcohol dehydrogenase-like"/>
    <property type="match status" value="1"/>
</dbReference>
<dbReference type="OrthoDB" id="4607163at2"/>
<accession>A0A2G5PFS4</accession>
<protein>
    <submittedName>
        <fullName evidence="1">Uncharacterized protein</fullName>
    </submittedName>
</protein>
<evidence type="ECO:0000313" key="1">
    <source>
        <dbReference type="EMBL" id="PIB77169.1"/>
    </source>
</evidence>
<organism evidence="1 2">
    <name type="scientific">Mycolicibacterium brumae</name>
    <dbReference type="NCBI Taxonomy" id="85968"/>
    <lineage>
        <taxon>Bacteria</taxon>
        <taxon>Bacillati</taxon>
        <taxon>Actinomycetota</taxon>
        <taxon>Actinomycetes</taxon>
        <taxon>Mycobacteriales</taxon>
        <taxon>Mycobacteriaceae</taxon>
        <taxon>Mycolicibacterium</taxon>
    </lineage>
</organism>
<dbReference type="InterPro" id="IPR011047">
    <property type="entry name" value="Quinoprotein_ADH-like_sf"/>
</dbReference>
<evidence type="ECO:0000313" key="2">
    <source>
        <dbReference type="Proteomes" id="UP000230551"/>
    </source>
</evidence>
<dbReference type="AlphaFoldDB" id="A0A2G5PFS4"/>
<proteinExistence type="predicted"/>
<name>A0A2G5PFS4_9MYCO</name>
<dbReference type="Proteomes" id="UP000230551">
    <property type="component" value="Unassembled WGS sequence"/>
</dbReference>
<comment type="caution">
    <text evidence="1">The sequence shown here is derived from an EMBL/GenBank/DDBJ whole genome shotgun (WGS) entry which is preliminary data.</text>
</comment>
<dbReference type="RefSeq" id="WP_090588831.1">
    <property type="nucleotide sequence ID" value="NZ_CP104302.1"/>
</dbReference>
<gene>
    <name evidence="1" type="ORF">CQY22_002645</name>
</gene>